<proteinExistence type="predicted"/>
<dbReference type="InterPro" id="IPR036249">
    <property type="entry name" value="Thioredoxin-like_sf"/>
</dbReference>
<keyword evidence="3" id="KW-1185">Reference proteome</keyword>
<name>A0ABN7W189_GIGMA</name>
<feature type="non-terminal residue" evidence="2">
    <location>
        <position position="92"/>
    </location>
</feature>
<evidence type="ECO:0000313" key="2">
    <source>
        <dbReference type="EMBL" id="CAG8810805.1"/>
    </source>
</evidence>
<dbReference type="Proteomes" id="UP000789901">
    <property type="component" value="Unassembled WGS sequence"/>
</dbReference>
<gene>
    <name evidence="2" type="ORF">GMARGA_LOCUS25180</name>
</gene>
<dbReference type="Gene3D" id="3.40.30.10">
    <property type="entry name" value="Glutaredoxin"/>
    <property type="match status" value="1"/>
</dbReference>
<keyword evidence="1" id="KW-0676">Redox-active center</keyword>
<dbReference type="InterPro" id="IPR011893">
    <property type="entry name" value="Selenoprotein_Rdx-typ"/>
</dbReference>
<dbReference type="EMBL" id="CAJVQB010027595">
    <property type="protein sequence ID" value="CAG8810805.1"/>
    <property type="molecule type" value="Genomic_DNA"/>
</dbReference>
<dbReference type="SUPFAM" id="SSF52833">
    <property type="entry name" value="Thioredoxin-like"/>
    <property type="match status" value="1"/>
</dbReference>
<organism evidence="2 3">
    <name type="scientific">Gigaspora margarita</name>
    <dbReference type="NCBI Taxonomy" id="4874"/>
    <lineage>
        <taxon>Eukaryota</taxon>
        <taxon>Fungi</taxon>
        <taxon>Fungi incertae sedis</taxon>
        <taxon>Mucoromycota</taxon>
        <taxon>Glomeromycotina</taxon>
        <taxon>Glomeromycetes</taxon>
        <taxon>Diversisporales</taxon>
        <taxon>Gigasporaceae</taxon>
        <taxon>Gigaspora</taxon>
    </lineage>
</organism>
<comment type="caution">
    <text evidence="2">The sequence shown here is derived from an EMBL/GenBank/DDBJ whole genome shotgun (WGS) entry which is preliminary data.</text>
</comment>
<evidence type="ECO:0000256" key="1">
    <source>
        <dbReference type="ARBA" id="ARBA00023284"/>
    </source>
</evidence>
<sequence length="92" mass="10339">MSSEQTSAIILSIKKLSLTENTKQENAKPYLPCISMNIVLNVVAQELLVTFSTIIDEVAVIPIVNEVFIVQVDGETIWDHKKEGHFLELKEL</sequence>
<reference evidence="2 3" key="1">
    <citation type="submission" date="2021-06" db="EMBL/GenBank/DDBJ databases">
        <authorList>
            <person name="Kallberg Y."/>
            <person name="Tangrot J."/>
            <person name="Rosling A."/>
        </authorList>
    </citation>
    <scope>NUCLEOTIDE SEQUENCE [LARGE SCALE GENOMIC DNA]</scope>
    <source>
        <strain evidence="2 3">120-4 pot B 10/14</strain>
    </source>
</reference>
<dbReference type="Pfam" id="PF10262">
    <property type="entry name" value="Rdx"/>
    <property type="match status" value="1"/>
</dbReference>
<evidence type="ECO:0000313" key="3">
    <source>
        <dbReference type="Proteomes" id="UP000789901"/>
    </source>
</evidence>
<accession>A0ABN7W189</accession>
<protein>
    <submittedName>
        <fullName evidence="2">33035_t:CDS:1</fullName>
    </submittedName>
</protein>